<organism evidence="6 7">
    <name type="scientific">Mucor flavus</name>
    <dbReference type="NCBI Taxonomy" id="439312"/>
    <lineage>
        <taxon>Eukaryota</taxon>
        <taxon>Fungi</taxon>
        <taxon>Fungi incertae sedis</taxon>
        <taxon>Mucoromycota</taxon>
        <taxon>Mucoromycotina</taxon>
        <taxon>Mucoromycetes</taxon>
        <taxon>Mucorales</taxon>
        <taxon>Mucorineae</taxon>
        <taxon>Mucoraceae</taxon>
        <taxon>Mucor</taxon>
    </lineage>
</organism>
<dbReference type="Gene3D" id="3.30.40.10">
    <property type="entry name" value="Zinc/RING finger domain, C3HC4 (zinc finger)"/>
    <property type="match status" value="1"/>
</dbReference>
<reference evidence="6 7" key="1">
    <citation type="submission" date="2024-04" db="EMBL/GenBank/DDBJ databases">
        <title>genome sequences of Mucor flavus KT1a and Helicostylum pulchrum KT1b strains isolated from the surface of a dry-aged beef.</title>
        <authorList>
            <person name="Toyotome T."/>
            <person name="Hosono M."/>
            <person name="Torimaru M."/>
            <person name="Fukuda K."/>
            <person name="Mikami N."/>
        </authorList>
    </citation>
    <scope>NUCLEOTIDE SEQUENCE [LARGE SCALE GENOMIC DNA]</scope>
    <source>
        <strain evidence="6 7">KT1a</strain>
    </source>
</reference>
<gene>
    <name evidence="6" type="ORF">MFLAVUS_008383</name>
</gene>
<keyword evidence="1" id="KW-0479">Metal-binding</keyword>
<name>A0ABP9Z6Z2_9FUNG</name>
<feature type="compositionally biased region" description="Acidic residues" evidence="4">
    <location>
        <begin position="390"/>
        <end position="424"/>
    </location>
</feature>
<proteinExistence type="predicted"/>
<dbReference type="InterPro" id="IPR013083">
    <property type="entry name" value="Znf_RING/FYVE/PHD"/>
</dbReference>
<evidence type="ECO:0000259" key="5">
    <source>
        <dbReference type="SMART" id="SM00249"/>
    </source>
</evidence>
<feature type="compositionally biased region" description="Acidic residues" evidence="4">
    <location>
        <begin position="346"/>
        <end position="359"/>
    </location>
</feature>
<accession>A0ABP9Z6Z2</accession>
<evidence type="ECO:0000256" key="3">
    <source>
        <dbReference type="ARBA" id="ARBA00022833"/>
    </source>
</evidence>
<feature type="region of interest" description="Disordered" evidence="4">
    <location>
        <begin position="346"/>
        <end position="426"/>
    </location>
</feature>
<keyword evidence="7" id="KW-1185">Reference proteome</keyword>
<dbReference type="InterPro" id="IPR011011">
    <property type="entry name" value="Znf_FYVE_PHD"/>
</dbReference>
<protein>
    <recommendedName>
        <fullName evidence="5">Zinc finger PHD-type domain-containing protein</fullName>
    </recommendedName>
</protein>
<dbReference type="SUPFAM" id="SSF57903">
    <property type="entry name" value="FYVE/PHD zinc finger"/>
    <property type="match status" value="1"/>
</dbReference>
<feature type="region of interest" description="Disordered" evidence="4">
    <location>
        <begin position="310"/>
        <end position="332"/>
    </location>
</feature>
<evidence type="ECO:0000256" key="4">
    <source>
        <dbReference type="SAM" id="MobiDB-lite"/>
    </source>
</evidence>
<sequence length="675" mass="76067">MSYSRVMPNIKPYPHHQDTIYDMTYQQQRHTQSQQQHYSVYRPAYHRIPSTPALAPRQSSKDVWASMSPEVSPIVVPSMSAATLDFYQSTVASSYGYQTQQQQYYRQPVVQSSNYHQQTPSSMHHIPIHHTLENATITYDTVEQDFQKDLVKDVFFSPAMIHHHGREMSPSNESTSSGSSTCAQSDNDESDAVSSSSGRESFSPHETPSDLLMLDDNVHLFDFGLDLATASSNSTQTTTSSYEEVMAAAKKKPAFTLSLKNNQKFHFNTSLPTPPAAAADDNMFPPQQKNKRRCSDSVLQDRLNKKQRVVSTGHLRAFASPPPSPRSTTSLKNETIFETHCDYFEDASGEESSDDDDDEQHYTKRSSLEYNRHDLSAAASDFQSQTVTLSDDDEDSFSTTSWEEEEEVVSDGEESAASEEEDEEFKVPVKYTPKKYKKTILMQSNTTTTVHPLCNKKKSFDQVVVTEHHAPVLCNPFVADEDEASISNASPRPTATPTIYQKLTKASIDWCRYCGTTEGVNWRPGPWGKRTLCNKHGCDYKGYGFACKLPRLDLTGFTRESIDDRERPVLQLYCSGCQRKDSWENNVLVRCEGCPKAFHQNCCPTAGELSDTFVKSKEAWFCDASCCENTRRKRIVVELPRKRLPLMCAPKSNSLASSVSSESCRPRTLRDSCTR</sequence>
<dbReference type="EMBL" id="BAABUK010000023">
    <property type="protein sequence ID" value="GAA5814880.1"/>
    <property type="molecule type" value="Genomic_DNA"/>
</dbReference>
<evidence type="ECO:0000313" key="6">
    <source>
        <dbReference type="EMBL" id="GAA5814880.1"/>
    </source>
</evidence>
<feature type="region of interest" description="Disordered" evidence="4">
    <location>
        <begin position="164"/>
        <end position="209"/>
    </location>
</feature>
<feature type="compositionally biased region" description="Polar residues" evidence="4">
    <location>
        <begin position="192"/>
        <end position="206"/>
    </location>
</feature>
<dbReference type="InterPro" id="IPR001965">
    <property type="entry name" value="Znf_PHD"/>
</dbReference>
<dbReference type="SMART" id="SM00249">
    <property type="entry name" value="PHD"/>
    <property type="match status" value="1"/>
</dbReference>
<keyword evidence="2" id="KW-0863">Zinc-finger</keyword>
<dbReference type="Proteomes" id="UP001473302">
    <property type="component" value="Unassembled WGS sequence"/>
</dbReference>
<evidence type="ECO:0000256" key="2">
    <source>
        <dbReference type="ARBA" id="ARBA00022771"/>
    </source>
</evidence>
<feature type="compositionally biased region" description="Basic and acidic residues" evidence="4">
    <location>
        <begin position="360"/>
        <end position="375"/>
    </location>
</feature>
<keyword evidence="3" id="KW-0862">Zinc</keyword>
<comment type="caution">
    <text evidence="6">The sequence shown here is derived from an EMBL/GenBank/DDBJ whole genome shotgun (WGS) entry which is preliminary data.</text>
</comment>
<feature type="domain" description="Zinc finger PHD-type" evidence="5">
    <location>
        <begin position="573"/>
        <end position="627"/>
    </location>
</feature>
<evidence type="ECO:0000313" key="7">
    <source>
        <dbReference type="Proteomes" id="UP001473302"/>
    </source>
</evidence>
<evidence type="ECO:0000256" key="1">
    <source>
        <dbReference type="ARBA" id="ARBA00022723"/>
    </source>
</evidence>
<feature type="compositionally biased region" description="Low complexity" evidence="4">
    <location>
        <begin position="169"/>
        <end position="185"/>
    </location>
</feature>